<reference evidence="2 3" key="1">
    <citation type="submission" date="2024-10" db="EMBL/GenBank/DDBJ databases">
        <title>The Natural Products Discovery Center: Release of the First 8490 Sequenced Strains for Exploring Actinobacteria Biosynthetic Diversity.</title>
        <authorList>
            <person name="Kalkreuter E."/>
            <person name="Kautsar S.A."/>
            <person name="Yang D."/>
            <person name="Bader C.D."/>
            <person name="Teijaro C.N."/>
            <person name="Fluegel L."/>
            <person name="Davis C.M."/>
            <person name="Simpson J.R."/>
            <person name="Lauterbach L."/>
            <person name="Steele A.D."/>
            <person name="Gui C."/>
            <person name="Meng S."/>
            <person name="Li G."/>
            <person name="Viehrig K."/>
            <person name="Ye F."/>
            <person name="Su P."/>
            <person name="Kiefer A.F."/>
            <person name="Nichols A."/>
            <person name="Cepeda A.J."/>
            <person name="Yan W."/>
            <person name="Fan B."/>
            <person name="Jiang Y."/>
            <person name="Adhikari A."/>
            <person name="Zheng C.-J."/>
            <person name="Schuster L."/>
            <person name="Cowan T.M."/>
            <person name="Smanski M.J."/>
            <person name="Chevrette M.G."/>
            <person name="De Carvalho L.P.S."/>
            <person name="Shen B."/>
        </authorList>
    </citation>
    <scope>NUCLEOTIDE SEQUENCE [LARGE SCALE GENOMIC DNA]</scope>
    <source>
        <strain evidence="2 3">NPDC002593</strain>
    </source>
</reference>
<dbReference type="RefSeq" id="WP_245568145.1">
    <property type="nucleotide sequence ID" value="NZ_JBIAQY010000003.1"/>
</dbReference>
<gene>
    <name evidence="2" type="ORF">ACFYXQ_10260</name>
</gene>
<dbReference type="EMBL" id="JBIAQY010000003">
    <property type="protein sequence ID" value="MFF3568145.1"/>
    <property type="molecule type" value="Genomic_DNA"/>
</dbReference>
<evidence type="ECO:0000313" key="2">
    <source>
        <dbReference type="EMBL" id="MFF3568145.1"/>
    </source>
</evidence>
<organism evidence="2 3">
    <name type="scientific">Nocardia jiangxiensis</name>
    <dbReference type="NCBI Taxonomy" id="282685"/>
    <lineage>
        <taxon>Bacteria</taxon>
        <taxon>Bacillati</taxon>
        <taxon>Actinomycetota</taxon>
        <taxon>Actinomycetes</taxon>
        <taxon>Mycobacteriales</taxon>
        <taxon>Nocardiaceae</taxon>
        <taxon>Nocardia</taxon>
    </lineage>
</organism>
<comment type="caution">
    <text evidence="2">The sequence shown here is derived from an EMBL/GenBank/DDBJ whole genome shotgun (WGS) entry which is preliminary data.</text>
</comment>
<dbReference type="Pfam" id="PF19625">
    <property type="entry name" value="DUF6130"/>
    <property type="match status" value="1"/>
</dbReference>
<evidence type="ECO:0000313" key="3">
    <source>
        <dbReference type="Proteomes" id="UP001601992"/>
    </source>
</evidence>
<dbReference type="PROSITE" id="PS51257">
    <property type="entry name" value="PROKAR_LIPOPROTEIN"/>
    <property type="match status" value="1"/>
</dbReference>
<dbReference type="Proteomes" id="UP001601992">
    <property type="component" value="Unassembled WGS sequence"/>
</dbReference>
<evidence type="ECO:0000256" key="1">
    <source>
        <dbReference type="SAM" id="SignalP"/>
    </source>
</evidence>
<proteinExistence type="predicted"/>
<name>A0ABW6RY38_9NOCA</name>
<feature type="signal peptide" evidence="1">
    <location>
        <begin position="1"/>
        <end position="24"/>
    </location>
</feature>
<keyword evidence="1" id="KW-0732">Signal</keyword>
<dbReference type="InterPro" id="IPR046133">
    <property type="entry name" value="DUF6130"/>
</dbReference>
<feature type="chain" id="PRO_5047188288" evidence="1">
    <location>
        <begin position="25"/>
        <end position="170"/>
    </location>
</feature>
<keyword evidence="3" id="KW-1185">Reference proteome</keyword>
<accession>A0ABW6RY38</accession>
<sequence>MFSRHLPIRVLGATAATALLTASAACSSSTPAPAPVAPTTAMAASGAPTWSPAPVVPLTAQPAPSLVVDQPLPDQLAMGLVVIRYHAENLRIVAAYGPGALSVSPRIGHIHVTVDDAPWHGADASGEPLIIQSLPAGPHKVWIGLADPTHRVLDSKTVNFVVPAHPDHQH</sequence>
<protein>
    <submittedName>
        <fullName evidence="2">DUF6130 family protein</fullName>
    </submittedName>
</protein>